<evidence type="ECO:0000313" key="2">
    <source>
        <dbReference type="Proteomes" id="UP001497535"/>
    </source>
</evidence>
<reference evidence="1" key="1">
    <citation type="submission" date="2023-11" db="EMBL/GenBank/DDBJ databases">
        <authorList>
            <person name="Poullet M."/>
        </authorList>
    </citation>
    <scope>NUCLEOTIDE SEQUENCE</scope>
    <source>
        <strain evidence="1">E1834</strain>
    </source>
</reference>
<accession>A0ACB1AC55</accession>
<dbReference type="EMBL" id="CAVMJV010000072">
    <property type="protein sequence ID" value="CAK5088601.1"/>
    <property type="molecule type" value="Genomic_DNA"/>
</dbReference>
<gene>
    <name evidence="1" type="ORF">MENTE1834_LOCUS36252</name>
</gene>
<name>A0ACB1AC55_MELEN</name>
<sequence length="171" mass="19058">MYGKKNFTGILFFKFIHRSLDKINILDQKINDCHSISTCLSQNEIISNKESGYTNVSFTRIERVKDNRHFNITVFTLIVFSQNKEGISSSISLSSGFSPLSSNSNISTTNNNKNINLSYSRLRAPSLGVSGSIIANNQSSDEPENLSKGKKRFVENSSLNSNNTKNGCFLM</sequence>
<organism evidence="1 2">
    <name type="scientific">Meloidogyne enterolobii</name>
    <name type="common">Root-knot nematode worm</name>
    <name type="synonym">Meloidogyne mayaguensis</name>
    <dbReference type="NCBI Taxonomy" id="390850"/>
    <lineage>
        <taxon>Eukaryota</taxon>
        <taxon>Metazoa</taxon>
        <taxon>Ecdysozoa</taxon>
        <taxon>Nematoda</taxon>
        <taxon>Chromadorea</taxon>
        <taxon>Rhabditida</taxon>
        <taxon>Tylenchina</taxon>
        <taxon>Tylenchomorpha</taxon>
        <taxon>Tylenchoidea</taxon>
        <taxon>Meloidogynidae</taxon>
        <taxon>Meloidogyninae</taxon>
        <taxon>Meloidogyne</taxon>
    </lineage>
</organism>
<dbReference type="Proteomes" id="UP001497535">
    <property type="component" value="Unassembled WGS sequence"/>
</dbReference>
<keyword evidence="2" id="KW-1185">Reference proteome</keyword>
<protein>
    <submittedName>
        <fullName evidence="1">Uncharacterized protein</fullName>
    </submittedName>
</protein>
<evidence type="ECO:0000313" key="1">
    <source>
        <dbReference type="EMBL" id="CAK5088601.1"/>
    </source>
</evidence>
<comment type="caution">
    <text evidence="1">The sequence shown here is derived from an EMBL/GenBank/DDBJ whole genome shotgun (WGS) entry which is preliminary data.</text>
</comment>
<proteinExistence type="predicted"/>